<feature type="region of interest" description="Disordered" evidence="1">
    <location>
        <begin position="1"/>
        <end position="49"/>
    </location>
</feature>
<feature type="compositionally biased region" description="Polar residues" evidence="1">
    <location>
        <begin position="493"/>
        <end position="508"/>
    </location>
</feature>
<dbReference type="OrthoDB" id="2386201at2759"/>
<evidence type="ECO:0000313" key="3">
    <source>
        <dbReference type="Proteomes" id="UP000245771"/>
    </source>
</evidence>
<gene>
    <name evidence="2" type="ORF">FA14DRAFT_161732</name>
</gene>
<feature type="compositionally biased region" description="Polar residues" evidence="1">
    <location>
        <begin position="85"/>
        <end position="97"/>
    </location>
</feature>
<organism evidence="2 3">
    <name type="scientific">Meira miltonrushii</name>
    <dbReference type="NCBI Taxonomy" id="1280837"/>
    <lineage>
        <taxon>Eukaryota</taxon>
        <taxon>Fungi</taxon>
        <taxon>Dikarya</taxon>
        <taxon>Basidiomycota</taxon>
        <taxon>Ustilaginomycotina</taxon>
        <taxon>Exobasidiomycetes</taxon>
        <taxon>Exobasidiales</taxon>
        <taxon>Brachybasidiaceae</taxon>
        <taxon>Meira</taxon>
    </lineage>
</organism>
<feature type="compositionally biased region" description="Basic and acidic residues" evidence="1">
    <location>
        <begin position="62"/>
        <end position="73"/>
    </location>
</feature>
<sequence>MDVTIQNGHQRSISEPNDAFGDGGSREAGQKHSRRFSQPIQQFVMDPSSSKAGIMLADISHNKDEHATEEKVLSRKRLIRRRTHSSSSAIQQTSARQNIRARSVGANTIVTESPKRFVRLQSVQEPTEEIERIASTSKSPNKQNESDNIKETADLERSISNDAALLQFAFSPPKRSFRQRKPAQLAPYTTEEARYKRRLVRNDWEDAVVVSRELMRAARAERMNAKEGPTNLPEEHTRPGQSNTKERTKERRGSINKSAENVPKKSRKSLTPIDQNRINQAETHNEDIPDFSATPTTDSQSISTPLKDVPESRMAMLKRKRYRILSESDENEDLVAKDVVHHTIEDDDIEEVPRHQETPVDIEIDDASSSISAASWSNERQQRNSKLRDRDYDSLLKMLRKTMPARMAREYIEDLKAMDQEIQLLPNDGGGQNDALSLGDANDDLTQELLPGQSKKRQRKGTDLRNERFKLIGDSEVESESSASSVISAISETSHSTVASSRSKTSRGSELFSIDGVVNTRKKRHRSPLTSKSRSVEPQNYTSYNRKESSKRSGIMHGNDDAIDRMLCSSRGIHTKRQPRDRQPGSVDKAGRRKPPTSRTSGDQKGKDTSSKRKRREGGKSTDRVGRLASNPFGNANSLSYIREARPYDKRQGIRPILQDADLFLPYDSALERKISLDRATSGNGPPKRAVEAWIADVDNSRGAGQMTPLRTPSHAGINGKIPAPNSHDRSGKQTEVTNKQHSLGQSAEDAQVKLSSTRLGMSPATPTTDVEQQRTEAEIWSSVGLVRLDFDISQPDLGIRCNPEGYIGRGRLFSLLHSSDWRNTFDSHIDPDFPNTEDTWQHLLLTAQRSNLSNNSNHTSLLCCLDDICDQYATFAKSSARIDRIQQVMDAVDQLISLARREDQLRSIRDAQSTILSRLQWYKVELLYRTTVEEPRTRSSHEAVFLQACQDLMITLLVHGLHRTISSMKHARPRPSQEAGSILSINDWSLESWVCLIHVLQSDAAKEMNSTTGNTPFWNVFEASLKIYHNALRDAKTPFVVAENAWYSIFAICAISCVSPTTGSCTSHPALQKPCWSLVSQAVSTIKLRFEERVEALMSKTAIRARDQYVHLILRRILVLNHKWQWPLENVEQLLTKLFSIFNANRLQDLPSESHHDFPHSLREFDMQILYSDTIYGDETAFQIFLRILAVAVDRARRSNQSDRQGMDRSASRILSRFSPMRTLRFAPDNVPTSLERSALFNHYSIALLYLFFVPSSEQQRLLQVQQYLNVAKADQKSQMVGVRAVMYVAIILRHHDRPINTAMSWFKSMFVHMLNLFQHLHAKLASADHTSKSSISRELASRQTVLLACLRAVHYILQKNSIDSSDVRTSTADITLLNPAWTNELYDNFYLINYPQVVFESLRLISSHFTAISSKHRGKGSNDQNAKSNNSESQESYSELFEDLDFDNAALLQLAGYGPDEAQVATANDDRALAHNAKDADVYEQLSSALFRMINIIGKSENAFSFGFHQIGQTEGEHSNTDAEEEEHKAQIGKLAIICWAKCAVLLVEQHAVRSWDYYFRFGKEDIRSSLHINTRHTLSMHFFIALLQESLESCGSTRARASHTFGEEEDAYCSNLTEIWTCVLINVLELQDVKATSILIQLANQFECKRKSNSMEDDNGSTLFDLEDEQNDCMALLQGDKRLEFMSSTIASLSTVAQQSSKMQKVIISTFSAVFSFVRQFISQNSKLIIQNHKGSQLKAYLHFLNSCHKSFDHPLARALAIDLRNTQAVVQQHLDQVPQNT</sequence>
<feature type="region of interest" description="Disordered" evidence="1">
    <location>
        <begin position="489"/>
        <end position="635"/>
    </location>
</feature>
<feature type="compositionally biased region" description="Basic residues" evidence="1">
    <location>
        <begin position="74"/>
        <end position="84"/>
    </location>
</feature>
<feature type="region of interest" description="Disordered" evidence="1">
    <location>
        <begin position="709"/>
        <end position="749"/>
    </location>
</feature>
<dbReference type="RefSeq" id="XP_025354590.1">
    <property type="nucleotide sequence ID" value="XM_025499260.1"/>
</dbReference>
<proteinExistence type="predicted"/>
<dbReference type="InParanoid" id="A0A316VB15"/>
<feature type="region of interest" description="Disordered" evidence="1">
    <location>
        <begin position="62"/>
        <end position="99"/>
    </location>
</feature>
<dbReference type="Pfam" id="PF09462">
    <property type="entry name" value="Mus7"/>
    <property type="match status" value="1"/>
</dbReference>
<dbReference type="EMBL" id="KZ819604">
    <property type="protein sequence ID" value="PWN34288.1"/>
    <property type="molecule type" value="Genomic_DNA"/>
</dbReference>
<feature type="compositionally biased region" description="Polar residues" evidence="1">
    <location>
        <begin position="272"/>
        <end position="282"/>
    </location>
</feature>
<dbReference type="GO" id="GO:0000724">
    <property type="term" value="P:double-strand break repair via homologous recombination"/>
    <property type="evidence" value="ECO:0007669"/>
    <property type="project" value="TreeGrafter"/>
</dbReference>
<dbReference type="STRING" id="1280837.A0A316VB15"/>
<feature type="region of interest" description="Disordered" evidence="1">
    <location>
        <begin position="128"/>
        <end position="148"/>
    </location>
</feature>
<dbReference type="PANTHER" id="PTHR28122">
    <property type="entry name" value="E3 UBIQUITIN-PROTEIN LIGASE SUBSTRATE RECEPTOR MMS22"/>
    <property type="match status" value="1"/>
</dbReference>
<evidence type="ECO:0008006" key="4">
    <source>
        <dbReference type="Google" id="ProtNLM"/>
    </source>
</evidence>
<dbReference type="PANTHER" id="PTHR28122:SF1">
    <property type="entry name" value="E3 UBIQUITIN-PROTEIN LIGASE SUBSTRATE RECEPTOR MMS22"/>
    <property type="match status" value="1"/>
</dbReference>
<accession>A0A316VB15</accession>
<feature type="compositionally biased region" description="Basic and acidic residues" evidence="1">
    <location>
        <begin position="602"/>
        <end position="611"/>
    </location>
</feature>
<dbReference type="GO" id="GO:0005634">
    <property type="term" value="C:nucleus"/>
    <property type="evidence" value="ECO:0007669"/>
    <property type="project" value="InterPro"/>
</dbReference>
<feature type="compositionally biased region" description="Polar residues" evidence="1">
    <location>
        <begin position="1"/>
        <end position="15"/>
    </location>
</feature>
<dbReference type="Proteomes" id="UP000245771">
    <property type="component" value="Unassembled WGS sequence"/>
</dbReference>
<dbReference type="GeneID" id="37021041"/>
<feature type="compositionally biased region" description="Polar residues" evidence="1">
    <location>
        <begin position="528"/>
        <end position="544"/>
    </location>
</feature>
<feature type="compositionally biased region" description="Polar residues" evidence="1">
    <location>
        <begin position="36"/>
        <end position="49"/>
    </location>
</feature>
<feature type="region of interest" description="Disordered" evidence="1">
    <location>
        <begin position="220"/>
        <end position="311"/>
    </location>
</feature>
<reference evidence="2 3" key="1">
    <citation type="journal article" date="2018" name="Mol. Biol. Evol.">
        <title>Broad Genomic Sampling Reveals a Smut Pathogenic Ancestry of the Fungal Clade Ustilaginomycotina.</title>
        <authorList>
            <person name="Kijpornyongpan T."/>
            <person name="Mondo S.J."/>
            <person name="Barry K."/>
            <person name="Sandor L."/>
            <person name="Lee J."/>
            <person name="Lipzen A."/>
            <person name="Pangilinan J."/>
            <person name="LaButti K."/>
            <person name="Hainaut M."/>
            <person name="Henrissat B."/>
            <person name="Grigoriev I.V."/>
            <person name="Spatafora J.W."/>
            <person name="Aime M.C."/>
        </authorList>
    </citation>
    <scope>NUCLEOTIDE SEQUENCE [LARGE SCALE GENOMIC DNA]</scope>
    <source>
        <strain evidence="2 3">MCA 3882</strain>
    </source>
</reference>
<evidence type="ECO:0000313" key="2">
    <source>
        <dbReference type="EMBL" id="PWN34288.1"/>
    </source>
</evidence>
<feature type="compositionally biased region" description="Polar residues" evidence="1">
    <location>
        <begin position="293"/>
        <end position="304"/>
    </location>
</feature>
<name>A0A316VB15_9BASI</name>
<feature type="compositionally biased region" description="Basic and acidic residues" evidence="1">
    <location>
        <begin position="233"/>
        <end position="253"/>
    </location>
</feature>
<feature type="region of interest" description="Disordered" evidence="1">
    <location>
        <begin position="445"/>
        <end position="467"/>
    </location>
</feature>
<feature type="compositionally biased region" description="Polar residues" evidence="1">
    <location>
        <begin position="134"/>
        <end position="143"/>
    </location>
</feature>
<evidence type="ECO:0000256" key="1">
    <source>
        <dbReference type="SAM" id="MobiDB-lite"/>
    </source>
</evidence>
<feature type="compositionally biased region" description="Polar residues" evidence="1">
    <location>
        <begin position="734"/>
        <end position="746"/>
    </location>
</feature>
<protein>
    <recommendedName>
        <fullName evidence="4">Mus7/MMS22 family-domain-containing protein</fullName>
    </recommendedName>
</protein>
<dbReference type="GO" id="GO:0035361">
    <property type="term" value="C:Cul8-RING ubiquitin ligase complex"/>
    <property type="evidence" value="ECO:0007669"/>
    <property type="project" value="TreeGrafter"/>
</dbReference>
<dbReference type="InterPro" id="IPR019021">
    <property type="entry name" value="Mms22"/>
</dbReference>
<feature type="region of interest" description="Disordered" evidence="1">
    <location>
        <begin position="1417"/>
        <end position="1436"/>
    </location>
</feature>
<dbReference type="GO" id="GO:0031297">
    <property type="term" value="P:replication fork processing"/>
    <property type="evidence" value="ECO:0007669"/>
    <property type="project" value="InterPro"/>
</dbReference>
<keyword evidence="3" id="KW-1185">Reference proteome</keyword>